<feature type="transmembrane region" description="Helical" evidence="1">
    <location>
        <begin position="120"/>
        <end position="141"/>
    </location>
</feature>
<reference evidence="3 4" key="1">
    <citation type="submission" date="2017-09" db="EMBL/GenBank/DDBJ databases">
        <authorList>
            <person name="Ehlers B."/>
            <person name="Leendertz F.H."/>
        </authorList>
    </citation>
    <scope>NUCLEOTIDE SEQUENCE [LARGE SCALE GENOMIC DNA]</scope>
    <source>
        <strain evidence="3 4">DSM 18289</strain>
    </source>
</reference>
<keyword evidence="1" id="KW-1133">Transmembrane helix</keyword>
<dbReference type="OrthoDB" id="9940075at2"/>
<feature type="domain" description="DUF1468" evidence="2">
    <location>
        <begin position="13"/>
        <end position="144"/>
    </location>
</feature>
<evidence type="ECO:0000313" key="4">
    <source>
        <dbReference type="Proteomes" id="UP000219439"/>
    </source>
</evidence>
<feature type="transmembrane region" description="Helical" evidence="1">
    <location>
        <begin position="35"/>
        <end position="53"/>
    </location>
</feature>
<dbReference type="RefSeq" id="WP_097155527.1">
    <property type="nucleotide sequence ID" value="NZ_OBEL01000007.1"/>
</dbReference>
<keyword evidence="1" id="KW-0812">Transmembrane</keyword>
<sequence length="154" mass="16792">MFNERSKDILFCSLTFIAASAVLITSFSYQPASAYFPQLLAIFIAILAVTLGINRLKASADPTADAEAEKSRDLADLAGFAKVVISILAYTGLMLVVGFPLATFLFLSLTMVISGERRPLLVLPVALGLTGLLYFLFFWFLGVYPPEALLFELI</sequence>
<evidence type="ECO:0000256" key="1">
    <source>
        <dbReference type="SAM" id="Phobius"/>
    </source>
</evidence>
<accession>A0A285PIN5</accession>
<name>A0A285PIN5_9HYPH</name>
<gene>
    <name evidence="3" type="ORF">SAMN06265368_4260</name>
</gene>
<dbReference type="InterPro" id="IPR009936">
    <property type="entry name" value="DUF1468"/>
</dbReference>
<dbReference type="Proteomes" id="UP000219439">
    <property type="component" value="Unassembled WGS sequence"/>
</dbReference>
<dbReference type="AlphaFoldDB" id="A0A285PIN5"/>
<proteinExistence type="predicted"/>
<dbReference type="EMBL" id="OBEL01000007">
    <property type="protein sequence ID" value="SNZ21143.1"/>
    <property type="molecule type" value="Genomic_DNA"/>
</dbReference>
<keyword evidence="4" id="KW-1185">Reference proteome</keyword>
<feature type="transmembrane region" description="Helical" evidence="1">
    <location>
        <begin position="9"/>
        <end position="29"/>
    </location>
</feature>
<protein>
    <submittedName>
        <fullName evidence="3">Tripartite tricarboxylate transporter TctB family protein</fullName>
    </submittedName>
</protein>
<organism evidence="3 4">
    <name type="scientific">Cohaesibacter gelatinilyticus</name>
    <dbReference type="NCBI Taxonomy" id="372072"/>
    <lineage>
        <taxon>Bacteria</taxon>
        <taxon>Pseudomonadati</taxon>
        <taxon>Pseudomonadota</taxon>
        <taxon>Alphaproteobacteria</taxon>
        <taxon>Hyphomicrobiales</taxon>
        <taxon>Cohaesibacteraceae</taxon>
    </lineage>
</organism>
<keyword evidence="1" id="KW-0472">Membrane</keyword>
<evidence type="ECO:0000259" key="2">
    <source>
        <dbReference type="Pfam" id="PF07331"/>
    </source>
</evidence>
<evidence type="ECO:0000313" key="3">
    <source>
        <dbReference type="EMBL" id="SNZ21143.1"/>
    </source>
</evidence>
<dbReference type="Pfam" id="PF07331">
    <property type="entry name" value="TctB"/>
    <property type="match status" value="1"/>
</dbReference>